<evidence type="ECO:0000313" key="2">
    <source>
        <dbReference type="EMBL" id="KRK90474.1"/>
    </source>
</evidence>
<dbReference type="RefSeq" id="WP_056966778.1">
    <property type="nucleotide sequence ID" value="NZ_AZDL01000066.1"/>
</dbReference>
<feature type="transmembrane region" description="Helical" evidence="1">
    <location>
        <begin position="99"/>
        <end position="118"/>
    </location>
</feature>
<dbReference type="AlphaFoldDB" id="A0AAJ0PBW6"/>
<keyword evidence="1" id="KW-0472">Membrane</keyword>
<evidence type="ECO:0000313" key="3">
    <source>
        <dbReference type="Proteomes" id="UP000050828"/>
    </source>
</evidence>
<comment type="caution">
    <text evidence="2">The sequence shown here is derived from an EMBL/GenBank/DDBJ whole genome shotgun (WGS) entry which is preliminary data.</text>
</comment>
<feature type="transmembrane region" description="Helical" evidence="1">
    <location>
        <begin position="374"/>
        <end position="395"/>
    </location>
</feature>
<keyword evidence="1" id="KW-0812">Transmembrane</keyword>
<feature type="transmembrane region" description="Helical" evidence="1">
    <location>
        <begin position="343"/>
        <end position="362"/>
    </location>
</feature>
<organism evidence="2 3">
    <name type="scientific">Latilactobacillus curvatus JCM 1096 = DSM 20019</name>
    <dbReference type="NCBI Taxonomy" id="1293592"/>
    <lineage>
        <taxon>Bacteria</taxon>
        <taxon>Bacillati</taxon>
        <taxon>Bacillota</taxon>
        <taxon>Bacilli</taxon>
        <taxon>Lactobacillales</taxon>
        <taxon>Lactobacillaceae</taxon>
        <taxon>Latilactobacillus</taxon>
    </lineage>
</organism>
<dbReference type="EMBL" id="AZDL01000066">
    <property type="protein sequence ID" value="KRK90474.1"/>
    <property type="molecule type" value="Genomic_DNA"/>
</dbReference>
<feature type="transmembrane region" description="Helical" evidence="1">
    <location>
        <begin position="223"/>
        <end position="242"/>
    </location>
</feature>
<feature type="transmembrane region" description="Helical" evidence="1">
    <location>
        <begin position="153"/>
        <end position="170"/>
    </location>
</feature>
<protein>
    <recommendedName>
        <fullName evidence="4">Membrane protein 6-pyruvoyl-tetrahydropterin synthase-related domain-containing protein</fullName>
    </recommendedName>
</protein>
<dbReference type="Proteomes" id="UP000050828">
    <property type="component" value="Unassembled WGS sequence"/>
</dbReference>
<evidence type="ECO:0000256" key="1">
    <source>
        <dbReference type="SAM" id="Phobius"/>
    </source>
</evidence>
<sequence>MVKVIKKNNKLIGIIILFVVLSIFYTYLMAPQHTLIARDSLDGYFHLNRALSLRHIWYSPINFNDWGGVGNATALFYPWLTIYPMHLLTVIFGPVSGFLLFLTLVTFLTLVSSYISAIKFSGEQLFGILFALIYTFSFIRNSSVMYRWGLGEYIAYIFIPPLFLCFYNLLRQQPKQLRWVIIFFSLILYSHVLSIVTTSFGLCCVLFSFLVQKKFNRTYLIYITKKFLLFVAGCLTMTMAYWGPMLEQKRFQTINMPQPFDFKQVTKSLEQLIRYSFSLDFRTYTIGIVFLSTVVIILMTVWLEKTLYRTIGIISLVILIMTTTVIPWWALQQTPVSIIQYPGRFLNIFCFFVALYLAHLCSVGAKYMGKFWRLVPSLVIIILMITLISGARILWHAQTSVPPELSVIRNNDLNKIKRFRQKDYYPKAALLNTEHLIVKKEYNGGQIKPMRIISKDHFKMTVKSTKNSKIKLPILYYKGIITRINNQNTVPDRTKFGTVSLNLKKGINQIDVSYGYTVVAKISFLISFLTVFCLFSNQFIIEE</sequence>
<feature type="transmembrane region" description="Helical" evidence="1">
    <location>
        <begin position="514"/>
        <end position="535"/>
    </location>
</feature>
<gene>
    <name evidence="2" type="ORF">FC08_GL001472</name>
</gene>
<feature type="transmembrane region" description="Helical" evidence="1">
    <location>
        <begin position="124"/>
        <end position="141"/>
    </location>
</feature>
<accession>A0AAJ0PBW6</accession>
<feature type="transmembrane region" description="Helical" evidence="1">
    <location>
        <begin position="310"/>
        <end position="331"/>
    </location>
</feature>
<reference evidence="2 3" key="1">
    <citation type="journal article" date="2015" name="Genome Announc.">
        <title>Expanding the biotechnology potential of lactobacilli through comparative genomics of 213 strains and associated genera.</title>
        <authorList>
            <person name="Sun Z."/>
            <person name="Harris H.M."/>
            <person name="McCann A."/>
            <person name="Guo C."/>
            <person name="Argimon S."/>
            <person name="Zhang W."/>
            <person name="Yang X."/>
            <person name="Jeffery I.B."/>
            <person name="Cooney J.C."/>
            <person name="Kagawa T.F."/>
            <person name="Liu W."/>
            <person name="Song Y."/>
            <person name="Salvetti E."/>
            <person name="Wrobel A."/>
            <person name="Rasinkangas P."/>
            <person name="Parkhill J."/>
            <person name="Rea M.C."/>
            <person name="O'Sullivan O."/>
            <person name="Ritari J."/>
            <person name="Douillard F.P."/>
            <person name="Paul Ross R."/>
            <person name="Yang R."/>
            <person name="Briner A.E."/>
            <person name="Felis G.E."/>
            <person name="de Vos W.M."/>
            <person name="Barrangou R."/>
            <person name="Klaenhammer T.R."/>
            <person name="Caufield P.W."/>
            <person name="Cui Y."/>
            <person name="Zhang H."/>
            <person name="O'Toole P.W."/>
        </authorList>
    </citation>
    <scope>NUCLEOTIDE SEQUENCE [LARGE SCALE GENOMIC DNA]</scope>
    <source>
        <strain evidence="2 3">DSM 20019</strain>
    </source>
</reference>
<feature type="transmembrane region" description="Helical" evidence="1">
    <location>
        <begin position="284"/>
        <end position="303"/>
    </location>
</feature>
<feature type="transmembrane region" description="Helical" evidence="1">
    <location>
        <begin position="12"/>
        <end position="30"/>
    </location>
</feature>
<feature type="transmembrane region" description="Helical" evidence="1">
    <location>
        <begin position="182"/>
        <end position="211"/>
    </location>
</feature>
<name>A0AAJ0PBW6_LATCU</name>
<keyword evidence="1" id="KW-1133">Transmembrane helix</keyword>
<dbReference type="GeneID" id="49611006"/>
<proteinExistence type="predicted"/>
<evidence type="ECO:0008006" key="4">
    <source>
        <dbReference type="Google" id="ProtNLM"/>
    </source>
</evidence>